<name>A0A2T2ZVD1_9PEZI</name>
<dbReference type="Proteomes" id="UP000241462">
    <property type="component" value="Unassembled WGS sequence"/>
</dbReference>
<protein>
    <submittedName>
        <fullName evidence="1">Uncharacterized protein</fullName>
    </submittedName>
</protein>
<accession>A0A2T2ZVD1</accession>
<dbReference type="STRING" id="2025994.A0A2T2ZVD1"/>
<dbReference type="AlphaFoldDB" id="A0A2T2ZVD1"/>
<dbReference type="InParanoid" id="A0A2T2ZVD1"/>
<dbReference type="OrthoDB" id="5231302at2759"/>
<sequence length="690" mass="75844">MARLVVRVCTSTRTASALPLSAALALTHCCGRSLRNPGSYPRGHRHGLRWLDVRPQGAGVGRVCLPGLEPSRRAYSASPKGTSKQATQLQSAYMRLARHGLIPRLAVEKRQADSPTDVEPFRWTATLSVDELDIAASGQGPRRYDAEHAAATQLLGLLDRQEVIQQLATRPRYNINRNSAHQTVQQYYSVIGGGEITAPDLTRDEADDSHTCQLTCAGKPVGEPATAASQNDARDIAVLSLAQRIATGDPELYPAGLANPFNPSIVLSAKQIAAFRAFNNRAKAYMLANSQFRTPSSTFIDTCLAGLHVAPSLGRLLTMGVITRCLDPAIIYAVLEGLPPPADTEAFESSQDWWRSMAAWEGDHAGYHLILLKLRQKVLFGLTGQEPDSQPQNKIIPTNHELGIIKAIDAAAQHLEYHILSTGLTKFRMANPDSYRRVDTLPLHLRAQPYGGHHNSNIRRSRLVRQILGLAFGRNIAQMQPPCLIPYGSTQDEPRLITLKMNAQHVQAAQRVHVGFRPTFGSLKMCLASVGPLVVFSGRQHTPDLQAAAEEEEEGGEEEITEDKPISARYFTSLSSLEAFMYSHTAVPHEPAPGSPSVVVEEYDDDDIFPSTDHSRVIVNDWLPILVKSEARDVSHEEATALLLESRALLRQAYDTAITQFFTKAKTAIEFYDLVSEMLKAMTINSRQPD</sequence>
<evidence type="ECO:0000313" key="2">
    <source>
        <dbReference type="Proteomes" id="UP000241462"/>
    </source>
</evidence>
<proteinExistence type="predicted"/>
<organism evidence="1 2">
    <name type="scientific">Coniella lustricola</name>
    <dbReference type="NCBI Taxonomy" id="2025994"/>
    <lineage>
        <taxon>Eukaryota</taxon>
        <taxon>Fungi</taxon>
        <taxon>Dikarya</taxon>
        <taxon>Ascomycota</taxon>
        <taxon>Pezizomycotina</taxon>
        <taxon>Sordariomycetes</taxon>
        <taxon>Sordariomycetidae</taxon>
        <taxon>Diaporthales</taxon>
        <taxon>Schizoparmaceae</taxon>
        <taxon>Coniella</taxon>
    </lineage>
</organism>
<reference evidence="1 2" key="1">
    <citation type="journal article" date="2018" name="Mycol. Prog.">
        <title>Coniella lustricola, a new species from submerged detritus.</title>
        <authorList>
            <person name="Raudabaugh D.B."/>
            <person name="Iturriaga T."/>
            <person name="Carver A."/>
            <person name="Mondo S."/>
            <person name="Pangilinan J."/>
            <person name="Lipzen A."/>
            <person name="He G."/>
            <person name="Amirebrahimi M."/>
            <person name="Grigoriev I.V."/>
            <person name="Miller A.N."/>
        </authorList>
    </citation>
    <scope>NUCLEOTIDE SEQUENCE [LARGE SCALE GENOMIC DNA]</scope>
    <source>
        <strain evidence="1 2">B22-T-1</strain>
    </source>
</reference>
<gene>
    <name evidence="1" type="ORF">BD289DRAFT_141661</name>
</gene>
<evidence type="ECO:0000313" key="1">
    <source>
        <dbReference type="EMBL" id="PSR77727.1"/>
    </source>
</evidence>
<keyword evidence="2" id="KW-1185">Reference proteome</keyword>
<dbReference type="EMBL" id="KZ678641">
    <property type="protein sequence ID" value="PSR77727.1"/>
    <property type="molecule type" value="Genomic_DNA"/>
</dbReference>